<proteinExistence type="predicted"/>
<dbReference type="InterPro" id="IPR018534">
    <property type="entry name" value="Tet_reg_excision_RteC"/>
</dbReference>
<sequence length="279" mass="33242">MKNFTQNLESELDSKLHFIALENQKNIVQAELSMNESLFILEKLKKFMIKYKFQSEGEEIEFFKQIKPHFLSKVIYFNKVYNIEMRRPSGGEEIVRQYLAEEQNKIKNFFINNTDFYGYYRSQSTFLDSKYFIRGKLDIKLNVDSFVYESDPRFTTSHDFKVARIMANDMLEVYLKNEIDKIGKDHNIDNKIYTPKVKLNWTDNKAALIELIYALYYKGSFNNGQADIKEIAKYFEAVFNTDLGDIYRSYIEIKNRNSRTKFISQLKEILDNKMEEDDI</sequence>
<accession>A0A7H1DXL7</accession>
<gene>
    <name evidence="1" type="ORF">H0S70_01650</name>
</gene>
<evidence type="ECO:0000313" key="1">
    <source>
        <dbReference type="EMBL" id="QNS41725.1"/>
    </source>
</evidence>
<dbReference type="Proteomes" id="UP000516438">
    <property type="component" value="Chromosome"/>
</dbReference>
<dbReference type="RefSeq" id="WP_188321480.1">
    <property type="nucleotide sequence ID" value="NZ_CP060203.1"/>
</dbReference>
<organism evidence="1 2">
    <name type="scientific">Chryseobacterium manosquense</name>
    <dbReference type="NCBI Taxonomy" id="2754694"/>
    <lineage>
        <taxon>Bacteria</taxon>
        <taxon>Pseudomonadati</taxon>
        <taxon>Bacteroidota</taxon>
        <taxon>Flavobacteriia</taxon>
        <taxon>Flavobacteriales</taxon>
        <taxon>Weeksellaceae</taxon>
        <taxon>Chryseobacterium group</taxon>
        <taxon>Chryseobacterium</taxon>
    </lineage>
</organism>
<protein>
    <submittedName>
        <fullName evidence="1">RteC domain-containing protein</fullName>
    </submittedName>
</protein>
<keyword evidence="2" id="KW-1185">Reference proteome</keyword>
<dbReference type="Pfam" id="PF09357">
    <property type="entry name" value="RteC"/>
    <property type="match status" value="1"/>
</dbReference>
<dbReference type="KEGG" id="cmaq:H0S70_01650"/>
<dbReference type="AlphaFoldDB" id="A0A7H1DXL7"/>
<reference evidence="1 2" key="1">
    <citation type="submission" date="2020-07" db="EMBL/GenBank/DDBJ databases">
        <title>Complete genome and description of Chryseobacterium manosquense strain Marseille-Q2069 sp. nov.</title>
        <authorList>
            <person name="Boxberger M."/>
        </authorList>
    </citation>
    <scope>NUCLEOTIDE SEQUENCE [LARGE SCALE GENOMIC DNA]</scope>
    <source>
        <strain evidence="1 2">Marseille-Q2069</strain>
    </source>
</reference>
<evidence type="ECO:0000313" key="2">
    <source>
        <dbReference type="Proteomes" id="UP000516438"/>
    </source>
</evidence>
<dbReference type="EMBL" id="CP060203">
    <property type="protein sequence ID" value="QNS41725.1"/>
    <property type="molecule type" value="Genomic_DNA"/>
</dbReference>
<name>A0A7H1DXL7_9FLAO</name>